<dbReference type="OMA" id="DTHPMED"/>
<name>A0A813HRX6_POLGL</name>
<evidence type="ECO:0000256" key="2">
    <source>
        <dbReference type="ARBA" id="ARBA00023157"/>
    </source>
</evidence>
<evidence type="ECO:0000313" key="7">
    <source>
        <dbReference type="Proteomes" id="UP000654075"/>
    </source>
</evidence>
<evidence type="ECO:0000259" key="5">
    <source>
        <dbReference type="SMART" id="SM00223"/>
    </source>
</evidence>
<feature type="compositionally biased region" description="Pro residues" evidence="3">
    <location>
        <begin position="116"/>
        <end position="130"/>
    </location>
</feature>
<dbReference type="GO" id="GO:0005576">
    <property type="term" value="C:extracellular region"/>
    <property type="evidence" value="ECO:0007669"/>
    <property type="project" value="InterPro"/>
</dbReference>
<proteinExistence type="predicted"/>
<organism evidence="6 7">
    <name type="scientific">Polarella glacialis</name>
    <name type="common">Dinoflagellate</name>
    <dbReference type="NCBI Taxonomy" id="89957"/>
    <lineage>
        <taxon>Eukaryota</taxon>
        <taxon>Sar</taxon>
        <taxon>Alveolata</taxon>
        <taxon>Dinophyceae</taxon>
        <taxon>Suessiales</taxon>
        <taxon>Suessiaceae</taxon>
        <taxon>Polarella</taxon>
    </lineage>
</organism>
<sequence length="937" mass="100861">MGRRKCRFCGDTGGQFVSCPRGVTPAQGLANPCPCSAAEPCFFDPSCPGLGCGALGHAKCRFCGGTGGQFKACPAAAPPKALAQNNRLGKQTRASWANKTNGLKAAAPQASQLRAAPPPLPPPPPPPPPTTATTTAKTKLMEPAASGSMLSFDIFRSMAAAAVDTHPMEDDDVADLGGVLKYVHTEILTEHLQNPLRINRKYDIDSLAAHRYKIKNTQELLNSDVQTQGEFGQFVTFDWGQATNTAQLPMLSQYGNFVGIQPCSQLECDVRFPSERPYAWLSVGNRCPNFAWDKKGSKLAPAKDCLQSGKDANSTGGLCPHGFDAEQFVPRVEPTGDQNCVYSYGKAKVVLLDDLVGITREDCGGRACHNWLDFRLNCTEASYKQQFAANGSILSVGYCVEFDIHPLCEANCAASHCNELLSSGSRVSLGLPFWQDRCNARANDRRTEEVAYAFGIPGALSSHRLVPDELSSRPCPLSKGSGWACAPEVPGQGGPYCTRAFNGACDRCFIPGAADEGAASVPWCPLDILSGATYKDRSDFPMPACTSRRASEGCCLYSGSCDGDFDPRLAHLDDDGLSLVAARRSTSDMLVFLKRAVQADGRLQGLRLDEEKMHWIAYFAWQLGPVQRSLSEALEELSDLMASPHPVVTLVRTTTTTTTSAVLSRTTGPSQAPSCFEDAVSFVPLDLAGAPMSLKTEALACQRRCAKVAGCKHFSFLKTSPELLVGYCHLQGLSGLAQLGSVGWVSGPYACWEDIEDTSLMIDKGHHTYVPPEFACMEWGVVYSPELVGQIETFLATDFPGEELATLQCQKKCAKVQECAHFTMSFPTRLCTLAANTSTGFSNVAGALSGPPRCKRKDMQSYYWEVLPAERLWAKSVAGYASILGGFSFVAAGLALVVVLNRSRRSWSYSACSARSAYALSRAEDSEVSDEAAELLL</sequence>
<keyword evidence="4" id="KW-0812">Transmembrane</keyword>
<dbReference type="Gene3D" id="3.50.4.10">
    <property type="entry name" value="Hepatocyte Growth Factor"/>
    <property type="match status" value="2"/>
</dbReference>
<feature type="region of interest" description="Disordered" evidence="3">
    <location>
        <begin position="101"/>
        <end position="134"/>
    </location>
</feature>
<feature type="domain" description="Apple" evidence="5">
    <location>
        <begin position="675"/>
        <end position="751"/>
    </location>
</feature>
<feature type="compositionally biased region" description="Low complexity" evidence="3">
    <location>
        <begin position="105"/>
        <end position="115"/>
    </location>
</feature>
<keyword evidence="7" id="KW-1185">Reference proteome</keyword>
<dbReference type="InterPro" id="IPR000177">
    <property type="entry name" value="Apple"/>
</dbReference>
<dbReference type="AlphaFoldDB" id="A0A813HRX6"/>
<dbReference type="Proteomes" id="UP000654075">
    <property type="component" value="Unassembled WGS sequence"/>
</dbReference>
<keyword evidence="2" id="KW-1015">Disulfide bond</keyword>
<keyword evidence="4" id="KW-0472">Membrane</keyword>
<keyword evidence="1" id="KW-0677">Repeat</keyword>
<dbReference type="OrthoDB" id="409407at2759"/>
<evidence type="ECO:0000256" key="1">
    <source>
        <dbReference type="ARBA" id="ARBA00022737"/>
    </source>
</evidence>
<protein>
    <recommendedName>
        <fullName evidence="5">Apple domain-containing protein</fullName>
    </recommendedName>
</protein>
<keyword evidence="4" id="KW-1133">Transmembrane helix</keyword>
<dbReference type="SMART" id="SM00223">
    <property type="entry name" value="APPLE"/>
    <property type="match status" value="2"/>
</dbReference>
<feature type="transmembrane region" description="Helical" evidence="4">
    <location>
        <begin position="877"/>
        <end position="900"/>
    </location>
</feature>
<dbReference type="EMBL" id="CAJNNV010032797">
    <property type="protein sequence ID" value="CAE8641088.1"/>
    <property type="molecule type" value="Genomic_DNA"/>
</dbReference>
<evidence type="ECO:0000256" key="3">
    <source>
        <dbReference type="SAM" id="MobiDB-lite"/>
    </source>
</evidence>
<evidence type="ECO:0000313" key="6">
    <source>
        <dbReference type="EMBL" id="CAE8641088.1"/>
    </source>
</evidence>
<reference evidence="6" key="1">
    <citation type="submission" date="2021-02" db="EMBL/GenBank/DDBJ databases">
        <authorList>
            <person name="Dougan E. K."/>
            <person name="Rhodes N."/>
            <person name="Thang M."/>
            <person name="Chan C."/>
        </authorList>
    </citation>
    <scope>NUCLEOTIDE SEQUENCE</scope>
</reference>
<comment type="caution">
    <text evidence="6">The sequence shown here is derived from an EMBL/GenBank/DDBJ whole genome shotgun (WGS) entry which is preliminary data.</text>
</comment>
<evidence type="ECO:0000256" key="4">
    <source>
        <dbReference type="SAM" id="Phobius"/>
    </source>
</evidence>
<dbReference type="SUPFAM" id="SSF57414">
    <property type="entry name" value="Hairpin loop containing domain-like"/>
    <property type="match status" value="1"/>
</dbReference>
<accession>A0A813HRX6</accession>
<gene>
    <name evidence="6" type="ORF">PGLA1383_LOCUS55813</name>
</gene>
<dbReference type="GO" id="GO:0006508">
    <property type="term" value="P:proteolysis"/>
    <property type="evidence" value="ECO:0007669"/>
    <property type="project" value="InterPro"/>
</dbReference>
<feature type="domain" description="Apple" evidence="5">
    <location>
        <begin position="792"/>
        <end position="854"/>
    </location>
</feature>